<proteinExistence type="predicted"/>
<comment type="caution">
    <text evidence="1">The sequence shown here is derived from an EMBL/GenBank/DDBJ whole genome shotgun (WGS) entry which is preliminary data.</text>
</comment>
<dbReference type="Proteomes" id="UP001420932">
    <property type="component" value="Unassembled WGS sequence"/>
</dbReference>
<organism evidence="1 2">
    <name type="scientific">Stephania yunnanensis</name>
    <dbReference type="NCBI Taxonomy" id="152371"/>
    <lineage>
        <taxon>Eukaryota</taxon>
        <taxon>Viridiplantae</taxon>
        <taxon>Streptophyta</taxon>
        <taxon>Embryophyta</taxon>
        <taxon>Tracheophyta</taxon>
        <taxon>Spermatophyta</taxon>
        <taxon>Magnoliopsida</taxon>
        <taxon>Ranunculales</taxon>
        <taxon>Menispermaceae</taxon>
        <taxon>Menispermoideae</taxon>
        <taxon>Cissampelideae</taxon>
        <taxon>Stephania</taxon>
    </lineage>
</organism>
<reference evidence="1 2" key="1">
    <citation type="submission" date="2024-01" db="EMBL/GenBank/DDBJ databases">
        <title>Genome assemblies of Stephania.</title>
        <authorList>
            <person name="Yang L."/>
        </authorList>
    </citation>
    <scope>NUCLEOTIDE SEQUENCE [LARGE SCALE GENOMIC DNA]</scope>
    <source>
        <strain evidence="1">YNDBR</strain>
        <tissue evidence="1">Leaf</tissue>
    </source>
</reference>
<dbReference type="EMBL" id="JBBNAF010000002">
    <property type="protein sequence ID" value="KAK9163107.1"/>
    <property type="molecule type" value="Genomic_DNA"/>
</dbReference>
<sequence length="135" mass="15193">MGTLKDWVEFKNGDALYGSVSTLDGVGWSAVDTDADHAYYFVHGLLDSIGSGVVTTARIHDQSKTTVRRSWQRDPIECTDRDIDLVVHRDKDMDMVHLDRDFNVSAWCVLCLEVSEEPSLSRRSHLVAEEPSPIE</sequence>
<name>A0AAP0L275_9MAGN</name>
<gene>
    <name evidence="1" type="ORF">Syun_004009</name>
</gene>
<accession>A0AAP0L275</accession>
<dbReference type="AlphaFoldDB" id="A0AAP0L275"/>
<keyword evidence="2" id="KW-1185">Reference proteome</keyword>
<protein>
    <submittedName>
        <fullName evidence="1">Uncharacterized protein</fullName>
    </submittedName>
</protein>
<evidence type="ECO:0000313" key="1">
    <source>
        <dbReference type="EMBL" id="KAK9163107.1"/>
    </source>
</evidence>
<evidence type="ECO:0000313" key="2">
    <source>
        <dbReference type="Proteomes" id="UP001420932"/>
    </source>
</evidence>